<reference evidence="1" key="1">
    <citation type="submission" date="2018-08" db="EMBL/GenBank/DDBJ databases">
        <authorList>
            <person name="Jin W."/>
            <person name="Wang H."/>
            <person name="Yang Y."/>
            <person name="Li M."/>
            <person name="Liu J."/>
        </authorList>
    </citation>
    <scope>NUCLEOTIDE SEQUENCE</scope>
    <source>
        <strain evidence="1">AESS21</strain>
    </source>
</reference>
<sequence>MPTAAQKRWLQKGLDQAGGKLPLFDDEGRQIPARTIRSCVAAGWAEPWFSNPIKPDWLVCKLTAAGAKVAGASWTANGS</sequence>
<dbReference type="AlphaFoldDB" id="A0A944CBV3"/>
<accession>A0A944CBV3</accession>
<gene>
    <name evidence="1" type="ORF">DYI23_08325</name>
</gene>
<comment type="caution">
    <text evidence="1">The sequence shown here is derived from an EMBL/GenBank/DDBJ whole genome shotgun (WGS) entry which is preliminary data.</text>
</comment>
<organism evidence="1 2">
    <name type="scientific">Roseibium polysiphoniae</name>
    <dbReference type="NCBI Taxonomy" id="2571221"/>
    <lineage>
        <taxon>Bacteria</taxon>
        <taxon>Pseudomonadati</taxon>
        <taxon>Pseudomonadota</taxon>
        <taxon>Alphaproteobacteria</taxon>
        <taxon>Hyphomicrobiales</taxon>
        <taxon>Stappiaceae</taxon>
        <taxon>Roseibium</taxon>
    </lineage>
</organism>
<proteinExistence type="predicted"/>
<evidence type="ECO:0000313" key="2">
    <source>
        <dbReference type="Proteomes" id="UP000705379"/>
    </source>
</evidence>
<evidence type="ECO:0000313" key="1">
    <source>
        <dbReference type="EMBL" id="MBS8260219.1"/>
    </source>
</evidence>
<protein>
    <submittedName>
        <fullName evidence="1">Uncharacterized protein</fullName>
    </submittedName>
</protein>
<dbReference type="Proteomes" id="UP000705379">
    <property type="component" value="Unassembled WGS sequence"/>
</dbReference>
<reference evidence="1" key="2">
    <citation type="journal article" date="2021" name="Microorganisms">
        <title>Bacterial Dimethylsulfoniopropionate Biosynthesis in the East China Sea.</title>
        <authorList>
            <person name="Liu J."/>
            <person name="Zhang Y."/>
            <person name="Liu J."/>
            <person name="Zhong H."/>
            <person name="Williams B.T."/>
            <person name="Zheng Y."/>
            <person name="Curson A.R.J."/>
            <person name="Sun C."/>
            <person name="Sun H."/>
            <person name="Song D."/>
            <person name="Wagner Mackenzie B."/>
            <person name="Bermejo Martinez A."/>
            <person name="Todd J.D."/>
            <person name="Zhang X.H."/>
        </authorList>
    </citation>
    <scope>NUCLEOTIDE SEQUENCE</scope>
    <source>
        <strain evidence="1">AESS21</strain>
    </source>
</reference>
<name>A0A944CBV3_9HYPH</name>
<dbReference type="EMBL" id="QTKU01000002">
    <property type="protein sequence ID" value="MBS8260219.1"/>
    <property type="molecule type" value="Genomic_DNA"/>
</dbReference>